<protein>
    <recommendedName>
        <fullName evidence="4">Vitamin K epoxide reductase domain-containing protein</fullName>
    </recommendedName>
</protein>
<dbReference type="InterPro" id="IPR038354">
    <property type="entry name" value="VKOR_sf"/>
</dbReference>
<accession>A0A1G1YWS4</accession>
<keyword evidence="1" id="KW-0812">Transmembrane</keyword>
<evidence type="ECO:0000313" key="2">
    <source>
        <dbReference type="EMBL" id="OGY56764.1"/>
    </source>
</evidence>
<organism evidence="2 3">
    <name type="scientific">Candidatus Colwellbacteria bacterium GWA2_46_10</name>
    <dbReference type="NCBI Taxonomy" id="1797684"/>
    <lineage>
        <taxon>Bacteria</taxon>
        <taxon>Candidatus Colwelliibacteriota</taxon>
    </lineage>
</organism>
<evidence type="ECO:0000313" key="3">
    <source>
        <dbReference type="Proteomes" id="UP000178179"/>
    </source>
</evidence>
<name>A0A1G1YWS4_9BACT</name>
<gene>
    <name evidence="2" type="ORF">A2119_01855</name>
</gene>
<dbReference type="Proteomes" id="UP000178179">
    <property type="component" value="Unassembled WGS sequence"/>
</dbReference>
<evidence type="ECO:0008006" key="4">
    <source>
        <dbReference type="Google" id="ProtNLM"/>
    </source>
</evidence>
<keyword evidence="1" id="KW-1133">Transmembrane helix</keyword>
<dbReference type="AlphaFoldDB" id="A0A1G1YWS4"/>
<dbReference type="EMBL" id="MHIS01000008">
    <property type="protein sequence ID" value="OGY56764.1"/>
    <property type="molecule type" value="Genomic_DNA"/>
</dbReference>
<comment type="caution">
    <text evidence="2">The sequence shown here is derived from an EMBL/GenBank/DDBJ whole genome shotgun (WGS) entry which is preliminary data.</text>
</comment>
<dbReference type="Gene3D" id="1.20.1440.130">
    <property type="entry name" value="VKOR domain"/>
    <property type="match status" value="1"/>
</dbReference>
<proteinExistence type="predicted"/>
<sequence>MKQLTALKTILGVGLFGLLFSGYLSYQEFFGDADNTGCDALGQPGTIFGYPPCIYGFFMYLLMVVLSALGLRKKNN</sequence>
<feature type="transmembrane region" description="Helical" evidence="1">
    <location>
        <begin position="7"/>
        <end position="26"/>
    </location>
</feature>
<evidence type="ECO:0000256" key="1">
    <source>
        <dbReference type="SAM" id="Phobius"/>
    </source>
</evidence>
<keyword evidence="1" id="KW-0472">Membrane</keyword>
<feature type="transmembrane region" description="Helical" evidence="1">
    <location>
        <begin position="54"/>
        <end position="71"/>
    </location>
</feature>
<reference evidence="2 3" key="1">
    <citation type="journal article" date="2016" name="Nat. Commun.">
        <title>Thousands of microbial genomes shed light on interconnected biogeochemical processes in an aquifer system.</title>
        <authorList>
            <person name="Anantharaman K."/>
            <person name="Brown C.T."/>
            <person name="Hug L.A."/>
            <person name="Sharon I."/>
            <person name="Castelle C.J."/>
            <person name="Probst A.J."/>
            <person name="Thomas B.C."/>
            <person name="Singh A."/>
            <person name="Wilkins M.J."/>
            <person name="Karaoz U."/>
            <person name="Brodie E.L."/>
            <person name="Williams K.H."/>
            <person name="Hubbard S.S."/>
            <person name="Banfield J.F."/>
        </authorList>
    </citation>
    <scope>NUCLEOTIDE SEQUENCE [LARGE SCALE GENOMIC DNA]</scope>
</reference>